<evidence type="ECO:0000313" key="3">
    <source>
        <dbReference type="EMBL" id="OAI18104.1"/>
    </source>
</evidence>
<dbReference type="Gene3D" id="3.30.750.24">
    <property type="entry name" value="STAS domain"/>
    <property type="match status" value="1"/>
</dbReference>
<dbReference type="InterPro" id="IPR036513">
    <property type="entry name" value="STAS_dom_sf"/>
</dbReference>
<evidence type="ECO:0000313" key="4">
    <source>
        <dbReference type="Proteomes" id="UP000077857"/>
    </source>
</evidence>
<dbReference type="AlphaFoldDB" id="A0A177NKK9"/>
<dbReference type="PANTHER" id="PTHR35849">
    <property type="entry name" value="BLR2341 PROTEIN"/>
    <property type="match status" value="1"/>
</dbReference>
<dbReference type="OrthoDB" id="5573526at2"/>
<dbReference type="PANTHER" id="PTHR35849:SF2">
    <property type="entry name" value="BLR2341 PROTEIN"/>
    <property type="match status" value="1"/>
</dbReference>
<sequence>MAENGENSLIGYDPLAWMKADAGGEPGGVPVPVVEPVGNIALRPQLRNGDDNADAESVDSVSEPEPQAAGKGTVVLEPLSNIQGVASLHHTLMQMLNQYDALDIDASAVTSIDTSTLQLLVVLKCTAAGLQKVVAIDFPSEKFVEAAQLLGVSEMLEVDAAVSGFF</sequence>
<dbReference type="Pfam" id="PF13466">
    <property type="entry name" value="STAS_2"/>
    <property type="match status" value="1"/>
</dbReference>
<evidence type="ECO:0000256" key="1">
    <source>
        <dbReference type="SAM" id="MobiDB-lite"/>
    </source>
</evidence>
<evidence type="ECO:0000259" key="2">
    <source>
        <dbReference type="Pfam" id="PF13466"/>
    </source>
</evidence>
<comment type="caution">
    <text evidence="3">The sequence shown here is derived from an EMBL/GenBank/DDBJ whole genome shotgun (WGS) entry which is preliminary data.</text>
</comment>
<accession>A0A177NKK9</accession>
<dbReference type="InterPro" id="IPR052746">
    <property type="entry name" value="MlaB_ABC_Transporter"/>
</dbReference>
<name>A0A177NKK9_9GAMM</name>
<dbReference type="EMBL" id="LUUJ01000062">
    <property type="protein sequence ID" value="OAI18104.1"/>
    <property type="molecule type" value="Genomic_DNA"/>
</dbReference>
<dbReference type="InterPro" id="IPR058548">
    <property type="entry name" value="MlaB-like_STAS"/>
</dbReference>
<feature type="domain" description="MlaB-like STAS" evidence="2">
    <location>
        <begin position="82"/>
        <end position="152"/>
    </location>
</feature>
<gene>
    <name evidence="3" type="ORF">A1507_10205</name>
</gene>
<dbReference type="Proteomes" id="UP000077857">
    <property type="component" value="Unassembled WGS sequence"/>
</dbReference>
<organism evidence="3 4">
    <name type="scientific">Methylomonas koyamae</name>
    <dbReference type="NCBI Taxonomy" id="702114"/>
    <lineage>
        <taxon>Bacteria</taxon>
        <taxon>Pseudomonadati</taxon>
        <taxon>Pseudomonadota</taxon>
        <taxon>Gammaproteobacteria</taxon>
        <taxon>Methylococcales</taxon>
        <taxon>Methylococcaceae</taxon>
        <taxon>Methylomonas</taxon>
    </lineage>
</organism>
<dbReference type="RefSeq" id="WP_064040094.1">
    <property type="nucleotide sequence ID" value="NZ_LUUJ01000062.1"/>
</dbReference>
<protein>
    <recommendedName>
        <fullName evidence="2">MlaB-like STAS domain-containing protein</fullName>
    </recommendedName>
</protein>
<feature type="region of interest" description="Disordered" evidence="1">
    <location>
        <begin position="43"/>
        <end position="70"/>
    </location>
</feature>
<dbReference type="SUPFAM" id="SSF52091">
    <property type="entry name" value="SpoIIaa-like"/>
    <property type="match status" value="1"/>
</dbReference>
<proteinExistence type="predicted"/>
<reference evidence="3 4" key="1">
    <citation type="submission" date="2016-03" db="EMBL/GenBank/DDBJ databases">
        <authorList>
            <person name="Ploux O."/>
        </authorList>
    </citation>
    <scope>NUCLEOTIDE SEQUENCE [LARGE SCALE GENOMIC DNA]</scope>
    <source>
        <strain evidence="3 4">R-45378</strain>
    </source>
</reference>